<organism evidence="3 4">
    <name type="scientific">Liberibacter asiaticus (strain psy62)</name>
    <dbReference type="NCBI Taxonomy" id="537021"/>
    <lineage>
        <taxon>Bacteria</taxon>
        <taxon>Pseudomonadati</taxon>
        <taxon>Pseudomonadota</taxon>
        <taxon>Alphaproteobacteria</taxon>
        <taxon>Hyphomicrobiales</taxon>
        <taxon>Rhizobiaceae</taxon>
        <taxon>Liberibacter</taxon>
    </lineage>
</organism>
<dbReference type="Gene3D" id="3.30.1200.10">
    <property type="entry name" value="YggU-like"/>
    <property type="match status" value="1"/>
</dbReference>
<dbReference type="NCBIfam" id="TIGR00251">
    <property type="entry name" value="DUF167 family protein"/>
    <property type="match status" value="1"/>
</dbReference>
<dbReference type="eggNOG" id="COG1872">
    <property type="taxonomic scope" value="Bacteria"/>
</dbReference>
<evidence type="ECO:0000256" key="1">
    <source>
        <dbReference type="ARBA" id="ARBA00010364"/>
    </source>
</evidence>
<dbReference type="AlphaFoldDB" id="C6XHG1"/>
<reference evidence="3 4" key="1">
    <citation type="journal article" date="2009" name="Mol. Plant Microbe Interact.">
        <title>Complete genome sequence of citrus huanglongbing bacterium, 'Candidatus Liberibacter asiaticus' obtained through metagenomics.</title>
        <authorList>
            <person name="Duan Y."/>
            <person name="Zhou L."/>
            <person name="Hall D.G."/>
            <person name="Li W."/>
            <person name="Doddapaneni H."/>
            <person name="Lin H."/>
            <person name="Liu L."/>
            <person name="Vahling C.M."/>
            <person name="Gabriel D.W."/>
            <person name="Williams K.P."/>
            <person name="Dickerman A."/>
            <person name="Sun Y."/>
            <person name="Gottwald T."/>
        </authorList>
    </citation>
    <scope>NUCLEOTIDE SEQUENCE [LARGE SCALE GENOMIC DNA]</scope>
    <source>
        <strain evidence="4">psy62</strain>
    </source>
</reference>
<dbReference type="STRING" id="537021.CLIBASIA_00580"/>
<accession>C6XHG1</accession>
<sequence>MCNVIVRLIPNAKKSGIASLEIPKDTSDTIHMKIKVTATPQKGKANKAMLAMLAKKLALSKSSLRMLSKQSSPLKIIYIDKDCKEITELLQNNDSLTL</sequence>
<proteinExistence type="inferred from homology"/>
<comment type="similarity">
    <text evidence="1 2">Belongs to the UPF0235 family.</text>
</comment>
<dbReference type="InterPro" id="IPR036591">
    <property type="entry name" value="YggU-like_sf"/>
</dbReference>
<reference evidence="3 4" key="2">
    <citation type="journal article" date="2011" name="Appl. Environ. Microbiol.">
        <title>Diversity and plasticity of the intracellular plant pathogen and insect symbiont, 'Candidatus Liberibacter asiaticus', revealed by hyper variable prophage genes with intragenic tandem repeats.</title>
        <authorList>
            <person name="Zhou L."/>
            <person name="Powell C.A."/>
            <person name="Hoffman M.T."/>
            <person name="Li W."/>
            <person name="Fan G."/>
            <person name="Liu B."/>
            <person name="Lin H."/>
            <person name="Duan Y."/>
        </authorList>
    </citation>
    <scope>NUCLEOTIDE SEQUENCE [LARGE SCALE GENOMIC DNA]</scope>
    <source>
        <strain evidence="4">psy62</strain>
    </source>
</reference>
<evidence type="ECO:0000313" key="4">
    <source>
        <dbReference type="Proteomes" id="UP000002744"/>
    </source>
</evidence>
<evidence type="ECO:0000313" key="3">
    <source>
        <dbReference type="EMBL" id="ACT56704.1"/>
    </source>
</evidence>
<dbReference type="Pfam" id="PF02594">
    <property type="entry name" value="DUF167"/>
    <property type="match status" value="1"/>
</dbReference>
<dbReference type="Proteomes" id="UP000002744">
    <property type="component" value="Chromosome"/>
</dbReference>
<gene>
    <name evidence="3" type="ordered locus">CLIBASIA_00580</name>
</gene>
<dbReference type="RefSeq" id="WP_012778451.1">
    <property type="nucleotide sequence ID" value="NC_012985.3"/>
</dbReference>
<dbReference type="SMART" id="SM01152">
    <property type="entry name" value="DUF167"/>
    <property type="match status" value="1"/>
</dbReference>
<name>C6XHG1_LIBAP</name>
<dbReference type="SUPFAM" id="SSF69786">
    <property type="entry name" value="YggU-like"/>
    <property type="match status" value="1"/>
</dbReference>
<evidence type="ECO:0000256" key="2">
    <source>
        <dbReference type="HAMAP-Rule" id="MF_00634"/>
    </source>
</evidence>
<dbReference type="HOGENOM" id="CLU_130694_4_0_5"/>
<dbReference type="KEGG" id="las:CLIBASIA_00580"/>
<dbReference type="HAMAP" id="MF_00634">
    <property type="entry name" value="UPF0235"/>
    <property type="match status" value="1"/>
</dbReference>
<dbReference type="GeneID" id="93076471"/>
<dbReference type="EMBL" id="CP001677">
    <property type="protein sequence ID" value="ACT56704.1"/>
    <property type="molecule type" value="Genomic_DNA"/>
</dbReference>
<dbReference type="InterPro" id="IPR003746">
    <property type="entry name" value="DUF167"/>
</dbReference>
<protein>
    <recommendedName>
        <fullName evidence="2">UPF0235 protein CLIBASIA_00580</fullName>
    </recommendedName>
</protein>